<dbReference type="Proteomes" id="UP000256913">
    <property type="component" value="Unassembled WGS sequence"/>
</dbReference>
<accession>A0A3D9ZD56</accession>
<dbReference type="PANTHER" id="PTHR42685:SF22">
    <property type="entry name" value="CONDITIONED MEDIUM FACTOR RECEPTOR 1"/>
    <property type="match status" value="1"/>
</dbReference>
<dbReference type="Pfam" id="PF01494">
    <property type="entry name" value="FAD_binding_3"/>
    <property type="match status" value="1"/>
</dbReference>
<gene>
    <name evidence="3" type="ORF">DFJ67_0353</name>
</gene>
<dbReference type="PANTHER" id="PTHR42685">
    <property type="entry name" value="GERANYLGERANYL DIPHOSPHATE REDUCTASE"/>
    <property type="match status" value="1"/>
</dbReference>
<sequence>MDHDVIVVGTRAAGAATAMLLARAGLRVLAVDRARFPSDTLSTHQVQVPGIARLRRWGLLDRIAAVTPAVPTVRVDAGRAVLHGRYPAVDGVDALYGPRRTLLDAALVDAARAAGAEVREGVAVEELTRDAEGRITGIRGRERGEGRGRGPSAAPATETARLVIGADGKRSTVAAAVGAKAYHVRPASTFACYTYWSGVDLPVGSIYVRPGLTVPAFPTNDGLVMVALFAPLAEFDRFRADPAAGYLAALDRCGDLGERVRSGTRAEPFRLAPDVPNGFRAAHGPGWALVGDAGVVMDPVAGQGISNAFRDAELLAAAIVRGLGSDSHAASSPPIGGHAAGDPVLAALAGARHPSVGYPSDLGSEARGSDSIAAADSESRALRSGGATNRSLDDALAGYQQERDAAAYPIYAMTRSLATLRVWLAQRLLLAAIADRPAETTRFLGVLAGAVRYDDYLRPANVLGLVGGGLTRRLRRSVAAGDAGG</sequence>
<dbReference type="InterPro" id="IPR050407">
    <property type="entry name" value="Geranylgeranyl_reductase"/>
</dbReference>
<keyword evidence="4" id="KW-1185">Reference proteome</keyword>
<organism evidence="3 4">
    <name type="scientific">Asanoa ferruginea</name>
    <dbReference type="NCBI Taxonomy" id="53367"/>
    <lineage>
        <taxon>Bacteria</taxon>
        <taxon>Bacillati</taxon>
        <taxon>Actinomycetota</taxon>
        <taxon>Actinomycetes</taxon>
        <taxon>Micromonosporales</taxon>
        <taxon>Micromonosporaceae</taxon>
        <taxon>Asanoa</taxon>
    </lineage>
</organism>
<reference evidence="3 4" key="1">
    <citation type="submission" date="2018-08" db="EMBL/GenBank/DDBJ databases">
        <title>Sequencing the genomes of 1000 actinobacteria strains.</title>
        <authorList>
            <person name="Klenk H.-P."/>
        </authorList>
    </citation>
    <scope>NUCLEOTIDE SEQUENCE [LARGE SCALE GENOMIC DNA]</scope>
    <source>
        <strain evidence="3 4">DSM 44099</strain>
    </source>
</reference>
<feature type="domain" description="FAD-binding" evidence="2">
    <location>
        <begin position="3"/>
        <end position="180"/>
    </location>
</feature>
<evidence type="ECO:0000256" key="1">
    <source>
        <dbReference type="SAM" id="MobiDB-lite"/>
    </source>
</evidence>
<dbReference type="SUPFAM" id="SSF51905">
    <property type="entry name" value="FAD/NAD(P)-binding domain"/>
    <property type="match status" value="1"/>
</dbReference>
<dbReference type="InterPro" id="IPR036188">
    <property type="entry name" value="FAD/NAD-bd_sf"/>
</dbReference>
<comment type="caution">
    <text evidence="3">The sequence shown here is derived from an EMBL/GenBank/DDBJ whole genome shotgun (WGS) entry which is preliminary data.</text>
</comment>
<dbReference type="OrthoDB" id="103324at2"/>
<evidence type="ECO:0000313" key="4">
    <source>
        <dbReference type="Proteomes" id="UP000256913"/>
    </source>
</evidence>
<protein>
    <submittedName>
        <fullName evidence="3">Flavin-dependent dehydrogenase</fullName>
    </submittedName>
</protein>
<feature type="region of interest" description="Disordered" evidence="1">
    <location>
        <begin position="358"/>
        <end position="386"/>
    </location>
</feature>
<dbReference type="EMBL" id="QUMQ01000001">
    <property type="protein sequence ID" value="REF94434.1"/>
    <property type="molecule type" value="Genomic_DNA"/>
</dbReference>
<dbReference type="GO" id="GO:0071949">
    <property type="term" value="F:FAD binding"/>
    <property type="evidence" value="ECO:0007669"/>
    <property type="project" value="InterPro"/>
</dbReference>
<evidence type="ECO:0000313" key="3">
    <source>
        <dbReference type="EMBL" id="REF94434.1"/>
    </source>
</evidence>
<evidence type="ECO:0000259" key="2">
    <source>
        <dbReference type="Pfam" id="PF01494"/>
    </source>
</evidence>
<dbReference type="RefSeq" id="WP_116066252.1">
    <property type="nucleotide sequence ID" value="NZ_BONB01000066.1"/>
</dbReference>
<dbReference type="PRINTS" id="PR00420">
    <property type="entry name" value="RNGMNOXGNASE"/>
</dbReference>
<name>A0A3D9ZD56_9ACTN</name>
<proteinExistence type="predicted"/>
<dbReference type="Gene3D" id="3.50.50.60">
    <property type="entry name" value="FAD/NAD(P)-binding domain"/>
    <property type="match status" value="1"/>
</dbReference>
<dbReference type="AlphaFoldDB" id="A0A3D9ZD56"/>
<dbReference type="InterPro" id="IPR002938">
    <property type="entry name" value="FAD-bd"/>
</dbReference>